<dbReference type="PANTHER" id="PTHR30146:SF109">
    <property type="entry name" value="HTH-TYPE TRANSCRIPTIONAL REGULATOR GALS"/>
    <property type="match status" value="1"/>
</dbReference>
<dbReference type="Gene3D" id="1.10.260.40">
    <property type="entry name" value="lambda repressor-like DNA-binding domains"/>
    <property type="match status" value="1"/>
</dbReference>
<dbReference type="InterPro" id="IPR010982">
    <property type="entry name" value="Lambda_DNA-bd_dom_sf"/>
</dbReference>
<keyword evidence="3" id="KW-0804">Transcription</keyword>
<dbReference type="InterPro" id="IPR028082">
    <property type="entry name" value="Peripla_BP_I"/>
</dbReference>
<dbReference type="GO" id="GO:0000976">
    <property type="term" value="F:transcription cis-regulatory region binding"/>
    <property type="evidence" value="ECO:0007669"/>
    <property type="project" value="TreeGrafter"/>
</dbReference>
<dbReference type="PANTHER" id="PTHR30146">
    <property type="entry name" value="LACI-RELATED TRANSCRIPTIONAL REPRESSOR"/>
    <property type="match status" value="1"/>
</dbReference>
<feature type="domain" description="HTH cro/C1-type" evidence="5">
    <location>
        <begin position="5"/>
        <end position="51"/>
    </location>
</feature>
<gene>
    <name evidence="6" type="ORF">METZ01_LOCUS280245</name>
</gene>
<dbReference type="CDD" id="cd01392">
    <property type="entry name" value="HTH_LacI"/>
    <property type="match status" value="1"/>
</dbReference>
<dbReference type="Gene3D" id="3.40.50.2300">
    <property type="match status" value="1"/>
</dbReference>
<dbReference type="SUPFAM" id="SSF47413">
    <property type="entry name" value="lambda repressor-like DNA-binding domains"/>
    <property type="match status" value="1"/>
</dbReference>
<protein>
    <submittedName>
        <fullName evidence="6">Uncharacterized protein</fullName>
    </submittedName>
</protein>
<keyword evidence="1" id="KW-0805">Transcription regulation</keyword>
<dbReference type="InterPro" id="IPR000843">
    <property type="entry name" value="HTH_LacI"/>
</dbReference>
<dbReference type="AlphaFoldDB" id="A0A382KXJ6"/>
<dbReference type="Pfam" id="PF00356">
    <property type="entry name" value="LacI"/>
    <property type="match status" value="1"/>
</dbReference>
<keyword evidence="2" id="KW-0238">DNA-binding</keyword>
<dbReference type="EMBL" id="UINC01082535">
    <property type="protein sequence ID" value="SVC27391.1"/>
    <property type="molecule type" value="Genomic_DNA"/>
</dbReference>
<dbReference type="PROSITE" id="PS50932">
    <property type="entry name" value="HTH_LACI_2"/>
    <property type="match status" value="1"/>
</dbReference>
<sequence length="188" mass="22025">MKINKRIKITELAKKIGVSTSSVSRALNDHSNISQKTKDKIFKAAQKYNYFPNLNAKRLASQKPDTIAFITSLDPYAQDYVLMEFLAGLTLAIKDKPTELIIKFFSNERTELDYYKKLVELNIADKFVFYRTKKKDKRIEFLKKNNINFVSWGRSSNTKDYAWIDMDNEKSIFILMQRLFNFGHRNIG</sequence>
<evidence type="ECO:0000313" key="6">
    <source>
        <dbReference type="EMBL" id="SVC27391.1"/>
    </source>
</evidence>
<dbReference type="PROSITE" id="PS50943">
    <property type="entry name" value="HTH_CROC1"/>
    <property type="match status" value="1"/>
</dbReference>
<evidence type="ECO:0000256" key="1">
    <source>
        <dbReference type="ARBA" id="ARBA00023015"/>
    </source>
</evidence>
<dbReference type="GO" id="GO:0003700">
    <property type="term" value="F:DNA-binding transcription factor activity"/>
    <property type="evidence" value="ECO:0007669"/>
    <property type="project" value="TreeGrafter"/>
</dbReference>
<evidence type="ECO:0000259" key="5">
    <source>
        <dbReference type="PROSITE" id="PS50943"/>
    </source>
</evidence>
<dbReference type="SUPFAM" id="SSF53822">
    <property type="entry name" value="Periplasmic binding protein-like I"/>
    <property type="match status" value="1"/>
</dbReference>
<evidence type="ECO:0000256" key="3">
    <source>
        <dbReference type="ARBA" id="ARBA00023163"/>
    </source>
</evidence>
<dbReference type="InterPro" id="IPR001387">
    <property type="entry name" value="Cro/C1-type_HTH"/>
</dbReference>
<reference evidence="6" key="1">
    <citation type="submission" date="2018-05" db="EMBL/GenBank/DDBJ databases">
        <authorList>
            <person name="Lanie J.A."/>
            <person name="Ng W.-L."/>
            <person name="Kazmierczak K.M."/>
            <person name="Andrzejewski T.M."/>
            <person name="Davidsen T.M."/>
            <person name="Wayne K.J."/>
            <person name="Tettelin H."/>
            <person name="Glass J.I."/>
            <person name="Rusch D."/>
            <person name="Podicherti R."/>
            <person name="Tsui H.-C.T."/>
            <person name="Winkler M.E."/>
        </authorList>
    </citation>
    <scope>NUCLEOTIDE SEQUENCE</scope>
</reference>
<dbReference type="SMART" id="SM00354">
    <property type="entry name" value="HTH_LACI"/>
    <property type="match status" value="1"/>
</dbReference>
<feature type="domain" description="HTH lacI-type" evidence="4">
    <location>
        <begin position="7"/>
        <end position="61"/>
    </location>
</feature>
<proteinExistence type="predicted"/>
<organism evidence="6">
    <name type="scientific">marine metagenome</name>
    <dbReference type="NCBI Taxonomy" id="408172"/>
    <lineage>
        <taxon>unclassified sequences</taxon>
        <taxon>metagenomes</taxon>
        <taxon>ecological metagenomes</taxon>
    </lineage>
</organism>
<name>A0A382KXJ6_9ZZZZ</name>
<evidence type="ECO:0000256" key="2">
    <source>
        <dbReference type="ARBA" id="ARBA00023125"/>
    </source>
</evidence>
<accession>A0A382KXJ6</accession>
<feature type="non-terminal residue" evidence="6">
    <location>
        <position position="188"/>
    </location>
</feature>
<evidence type="ECO:0000259" key="4">
    <source>
        <dbReference type="PROSITE" id="PS50932"/>
    </source>
</evidence>